<dbReference type="GO" id="GO:0045893">
    <property type="term" value="P:positive regulation of DNA-templated transcription"/>
    <property type="evidence" value="ECO:0007669"/>
    <property type="project" value="InterPro"/>
</dbReference>
<feature type="compositionally biased region" description="Basic residues" evidence="5">
    <location>
        <begin position="189"/>
        <end position="198"/>
    </location>
</feature>
<dbReference type="InterPro" id="IPR004827">
    <property type="entry name" value="bZIP"/>
</dbReference>
<evidence type="ECO:0000256" key="2">
    <source>
        <dbReference type="ARBA" id="ARBA00022682"/>
    </source>
</evidence>
<dbReference type="GO" id="GO:0005634">
    <property type="term" value="C:nucleus"/>
    <property type="evidence" value="ECO:0007669"/>
    <property type="project" value="UniProtKB-SubCell"/>
</dbReference>
<keyword evidence="4" id="KW-0539">Nucleus</keyword>
<dbReference type="PROSITE" id="PS00036">
    <property type="entry name" value="BZIP_BASIC"/>
    <property type="match status" value="1"/>
</dbReference>
<dbReference type="InterPro" id="IPR043452">
    <property type="entry name" value="BZIP46-like"/>
</dbReference>
<name>A0A8J5FTF8_ZINOF</name>
<evidence type="ECO:0000256" key="3">
    <source>
        <dbReference type="ARBA" id="ARBA00023125"/>
    </source>
</evidence>
<evidence type="ECO:0000259" key="6">
    <source>
        <dbReference type="PROSITE" id="PS00036"/>
    </source>
</evidence>
<dbReference type="CDD" id="cd14707">
    <property type="entry name" value="bZIP_plant_BZIP46"/>
    <property type="match status" value="1"/>
</dbReference>
<protein>
    <recommendedName>
        <fullName evidence="6">BZIP domain-containing protein</fullName>
    </recommendedName>
</protein>
<gene>
    <name evidence="7" type="ORF">ZIOFF_051419</name>
</gene>
<keyword evidence="3" id="KW-0238">DNA-binding</keyword>
<comment type="caution">
    <text evidence="7">The sequence shown here is derived from an EMBL/GenBank/DDBJ whole genome shotgun (WGS) entry which is preliminary data.</text>
</comment>
<dbReference type="GO" id="GO:0003677">
    <property type="term" value="F:DNA binding"/>
    <property type="evidence" value="ECO:0007669"/>
    <property type="project" value="UniProtKB-KW"/>
</dbReference>
<feature type="compositionally biased region" description="Polar residues" evidence="5">
    <location>
        <begin position="15"/>
        <end position="24"/>
    </location>
</feature>
<organism evidence="7 8">
    <name type="scientific">Zingiber officinale</name>
    <name type="common">Ginger</name>
    <name type="synonym">Amomum zingiber</name>
    <dbReference type="NCBI Taxonomy" id="94328"/>
    <lineage>
        <taxon>Eukaryota</taxon>
        <taxon>Viridiplantae</taxon>
        <taxon>Streptophyta</taxon>
        <taxon>Embryophyta</taxon>
        <taxon>Tracheophyta</taxon>
        <taxon>Spermatophyta</taxon>
        <taxon>Magnoliopsida</taxon>
        <taxon>Liliopsida</taxon>
        <taxon>Zingiberales</taxon>
        <taxon>Zingiberaceae</taxon>
        <taxon>Zingiber</taxon>
    </lineage>
</organism>
<evidence type="ECO:0000313" key="8">
    <source>
        <dbReference type="Proteomes" id="UP000734854"/>
    </source>
</evidence>
<proteinExistence type="predicted"/>
<accession>A0A8J5FTF8</accession>
<dbReference type="PANTHER" id="PTHR22952">
    <property type="entry name" value="CAMP-RESPONSE ELEMENT BINDING PROTEIN-RELATED"/>
    <property type="match status" value="1"/>
</dbReference>
<keyword evidence="8" id="KW-1185">Reference proteome</keyword>
<evidence type="ECO:0000256" key="4">
    <source>
        <dbReference type="ARBA" id="ARBA00023242"/>
    </source>
</evidence>
<reference evidence="7 8" key="1">
    <citation type="submission" date="2020-08" db="EMBL/GenBank/DDBJ databases">
        <title>Plant Genome Project.</title>
        <authorList>
            <person name="Zhang R.-G."/>
        </authorList>
    </citation>
    <scope>NUCLEOTIDE SEQUENCE [LARGE SCALE GENOMIC DNA]</scope>
    <source>
        <tissue evidence="7">Rhizome</tissue>
    </source>
</reference>
<feature type="domain" description="BZIP" evidence="6">
    <location>
        <begin position="195"/>
        <end position="210"/>
    </location>
</feature>
<evidence type="ECO:0000256" key="1">
    <source>
        <dbReference type="ARBA" id="ARBA00004123"/>
    </source>
</evidence>
<feature type="region of interest" description="Disordered" evidence="5">
    <location>
        <begin position="153"/>
        <end position="216"/>
    </location>
</feature>
<sequence length="274" mass="30795">MGMAMATQGAGRAQQDAQSQSLSRQGLDCNLTLDQVQDHLGGPLLSMNLEDLLRNVFPAGKDSRSPAADSGAGAMRKKTVDEVWRHIQRGKEKERQQPRLGEMTLEDFLCRAGVAGDETNEGCGNKIVLGPTEHSLHHCHPQKQEQTVMGRNYVCQPPAPQPQAADSSPFDPQTPRRKRGRFEDVAKKKVERRQKRMIKNRESAARSRARKQARLQNDASLISFAYTNELEKKVSSLEEENQRLKQQKESDAMIQFIPQPYPKQQLRRTSSAPV</sequence>
<dbReference type="Proteomes" id="UP000734854">
    <property type="component" value="Unassembled WGS sequence"/>
</dbReference>
<dbReference type="GO" id="GO:0009738">
    <property type="term" value="P:abscisic acid-activated signaling pathway"/>
    <property type="evidence" value="ECO:0007669"/>
    <property type="project" value="UniProtKB-KW"/>
</dbReference>
<dbReference type="AlphaFoldDB" id="A0A8J5FTF8"/>
<dbReference type="EMBL" id="JACMSC010000014">
    <property type="protein sequence ID" value="KAG6490136.1"/>
    <property type="molecule type" value="Genomic_DNA"/>
</dbReference>
<dbReference type="GO" id="GO:0003700">
    <property type="term" value="F:DNA-binding transcription factor activity"/>
    <property type="evidence" value="ECO:0007669"/>
    <property type="project" value="InterPro"/>
</dbReference>
<evidence type="ECO:0000313" key="7">
    <source>
        <dbReference type="EMBL" id="KAG6490136.1"/>
    </source>
</evidence>
<comment type="subcellular location">
    <subcellularLocation>
        <location evidence="1">Nucleus</location>
    </subcellularLocation>
</comment>
<dbReference type="PANTHER" id="PTHR22952:SF385">
    <property type="entry name" value="ABSCISIC ACID-INSENSITIVE 5-LIKE PROTEIN 2"/>
    <property type="match status" value="1"/>
</dbReference>
<dbReference type="SMART" id="SM00338">
    <property type="entry name" value="BRLZ"/>
    <property type="match status" value="1"/>
</dbReference>
<dbReference type="Gene3D" id="1.20.5.170">
    <property type="match status" value="1"/>
</dbReference>
<keyword evidence="2" id="KW-0938">Abscisic acid signaling pathway</keyword>
<feature type="region of interest" description="Disordered" evidence="5">
    <location>
        <begin position="1"/>
        <end position="24"/>
    </location>
</feature>
<evidence type="ECO:0000256" key="5">
    <source>
        <dbReference type="SAM" id="MobiDB-lite"/>
    </source>
</evidence>